<dbReference type="RefSeq" id="XP_043138907.1">
    <property type="nucleotide sequence ID" value="XM_043281427.1"/>
</dbReference>
<dbReference type="Gene3D" id="2.60.40.1180">
    <property type="entry name" value="Golgi alpha-mannosidase II"/>
    <property type="match status" value="1"/>
</dbReference>
<evidence type="ECO:0000313" key="3">
    <source>
        <dbReference type="EMBL" id="BCR90385.1"/>
    </source>
</evidence>
<dbReference type="InterPro" id="IPR031728">
    <property type="entry name" value="GlcAase_C"/>
</dbReference>
<dbReference type="GeneID" id="66984743"/>
<dbReference type="Pfam" id="PF16862">
    <property type="entry name" value="Glyco_hydro_79C"/>
    <property type="match status" value="1"/>
</dbReference>
<dbReference type="InterPro" id="IPR052974">
    <property type="entry name" value="GH79_Enzymes"/>
</dbReference>
<dbReference type="Proteomes" id="UP000637239">
    <property type="component" value="Chromosome 6"/>
</dbReference>
<dbReference type="PANTHER" id="PTHR36183:SF2">
    <property type="entry name" value="BETA-GLUCURONIDASE C-TERMINAL DOMAIN-CONTAINING PROTEIN"/>
    <property type="match status" value="1"/>
</dbReference>
<sequence>MAMAMASGSLLLGLLAQQAAGQLLVPQSPPAGASEPVPKGVSSFSIEFSSAIDYLGNATHPNEYSRNLLSNLKNAVGAFPKIRIGGTTQDRTFYNPNQNEAMNLTYETPTDDQPIKVTYGPDFFSSYHAIPGLEFSHSLNLAYNGSDQSTQLSSAAAAACKHMGSTLRLSELGNEPDFYSGYPSYTRPPNWTMAEYIREWNWKSGVVAKAMKEECPGINVGFAAPSLIWSNWSGRAPWDPQDVFRKGLDTRFIHEISMHNYMDTDYEERYGLTDLSIQSLLMNHTGVVGSVAVHIDAAQKLSYLGLPYTLNEVNGMALQGGAWTWSMGSALWVVDFALWSATNVKHQTHQLSPRQPVCVDGAKPSTRPPYYGQMMVAHALGNSNSTRLTNIPLPSDTESAYAVYHDNALSRLVTLNLEAWYANSTTPRPSKEYTFRVPSRYTTANVLRFMGPGADARSNLTFGGVSYDFELGGGKPVTVDVMGLKERVSVNDGLVKVDVPASSGVVLILG</sequence>
<reference evidence="3" key="2">
    <citation type="submission" date="2021-02" db="EMBL/GenBank/DDBJ databases">
        <title>Aspergillus chevalieri M1 genome sequence.</title>
        <authorList>
            <person name="Kadooka C."/>
            <person name="Mori K."/>
            <person name="Futagami T."/>
        </authorList>
    </citation>
    <scope>NUCLEOTIDE SEQUENCE</scope>
    <source>
        <strain evidence="3">M1</strain>
    </source>
</reference>
<reference evidence="3" key="1">
    <citation type="submission" date="2021-01" db="EMBL/GenBank/DDBJ databases">
        <authorList>
            <consortium name="Aspergillus chevalieri M1 genome sequencing consortium"/>
            <person name="Kazuki M."/>
            <person name="Futagami T."/>
        </authorList>
    </citation>
    <scope>NUCLEOTIDE SEQUENCE</scope>
    <source>
        <strain evidence="3">M1</strain>
    </source>
</reference>
<dbReference type="InterPro" id="IPR013780">
    <property type="entry name" value="Glyco_hydro_b"/>
</dbReference>
<dbReference type="SUPFAM" id="SSF51445">
    <property type="entry name" value="(Trans)glycosidases"/>
    <property type="match status" value="1"/>
</dbReference>
<dbReference type="PANTHER" id="PTHR36183">
    <property type="entry name" value="BETA-GLUCURONIDASE"/>
    <property type="match status" value="1"/>
</dbReference>
<keyword evidence="4" id="KW-1185">Reference proteome</keyword>
<evidence type="ECO:0000313" key="4">
    <source>
        <dbReference type="Proteomes" id="UP000637239"/>
    </source>
</evidence>
<feature type="chain" id="PRO_5030588717" description="Beta-glucuronidase C-terminal domain-containing protein" evidence="1">
    <location>
        <begin position="22"/>
        <end position="510"/>
    </location>
</feature>
<dbReference type="KEGG" id="ache:ACHE_60271S"/>
<feature type="domain" description="Beta-glucuronidase C-terminal" evidence="2">
    <location>
        <begin position="400"/>
        <end position="506"/>
    </location>
</feature>
<dbReference type="EMBL" id="AP024421">
    <property type="protein sequence ID" value="BCR90385.1"/>
    <property type="molecule type" value="Genomic_DNA"/>
</dbReference>
<gene>
    <name evidence="3" type="ORF">ACHE_60271S</name>
</gene>
<evidence type="ECO:0000256" key="1">
    <source>
        <dbReference type="SAM" id="SignalP"/>
    </source>
</evidence>
<organism evidence="3 4">
    <name type="scientific">Aspergillus chevalieri</name>
    <name type="common">Eurotium chevalieri</name>
    <dbReference type="NCBI Taxonomy" id="182096"/>
    <lineage>
        <taxon>Eukaryota</taxon>
        <taxon>Fungi</taxon>
        <taxon>Dikarya</taxon>
        <taxon>Ascomycota</taxon>
        <taxon>Pezizomycotina</taxon>
        <taxon>Eurotiomycetes</taxon>
        <taxon>Eurotiomycetidae</taxon>
        <taxon>Eurotiales</taxon>
        <taxon>Aspergillaceae</taxon>
        <taxon>Aspergillus</taxon>
        <taxon>Aspergillus subgen. Aspergillus</taxon>
    </lineage>
</organism>
<protein>
    <recommendedName>
        <fullName evidence="2">Beta-glucuronidase C-terminal domain-containing protein</fullName>
    </recommendedName>
</protein>
<dbReference type="InterPro" id="IPR017853">
    <property type="entry name" value="GH"/>
</dbReference>
<accession>A0A7R7VTC2</accession>
<dbReference type="Gene3D" id="3.20.20.80">
    <property type="entry name" value="Glycosidases"/>
    <property type="match status" value="1"/>
</dbReference>
<evidence type="ECO:0000259" key="2">
    <source>
        <dbReference type="Pfam" id="PF16862"/>
    </source>
</evidence>
<feature type="signal peptide" evidence="1">
    <location>
        <begin position="1"/>
        <end position="21"/>
    </location>
</feature>
<proteinExistence type="predicted"/>
<name>A0A7R7VTC2_ASPCH</name>
<keyword evidence="1" id="KW-0732">Signal</keyword>
<dbReference type="AlphaFoldDB" id="A0A7R7VTC2"/>